<comment type="similarity">
    <text evidence="2">Belongs to the FliJ family.</text>
</comment>
<sequence length="142" mass="16632">MAKQSKALDRFRQIRQGELEKLGQQYQQKQQDCANHLQKLEQLDALYDSCQVVAGETALAWTNRFAIRDHLKHLTEIQTQTLALSQAEQVSLKQHVVQQHVKVKSLESVIEKRRQHHDRLAAKSEQKLMDEMAMQRFIRPTF</sequence>
<dbReference type="GO" id="GO:0009288">
    <property type="term" value="C:bacterial-type flagellum"/>
    <property type="evidence" value="ECO:0007669"/>
    <property type="project" value="InterPro"/>
</dbReference>
<keyword evidence="9" id="KW-0472">Membrane</keyword>
<keyword evidence="5" id="KW-1003">Cell membrane</keyword>
<evidence type="ECO:0000313" key="12">
    <source>
        <dbReference type="EMBL" id="PSU32289.1"/>
    </source>
</evidence>
<keyword evidence="11" id="KW-0175">Coiled coil</keyword>
<comment type="caution">
    <text evidence="12">The sequence shown here is derived from an EMBL/GenBank/DDBJ whole genome shotgun (WGS) entry which is preliminary data.</text>
</comment>
<keyword evidence="12" id="KW-0282">Flagellum</keyword>
<evidence type="ECO:0000256" key="1">
    <source>
        <dbReference type="ARBA" id="ARBA00004413"/>
    </source>
</evidence>
<keyword evidence="7" id="KW-1005">Bacterial flagellum biogenesis</keyword>
<dbReference type="GO" id="GO:0006935">
    <property type="term" value="P:chemotaxis"/>
    <property type="evidence" value="ECO:0007669"/>
    <property type="project" value="UniProtKB-KW"/>
</dbReference>
<keyword evidence="4" id="KW-0813">Transport</keyword>
<keyword evidence="12" id="KW-0969">Cilium</keyword>
<proteinExistence type="inferred from homology"/>
<evidence type="ECO:0000256" key="9">
    <source>
        <dbReference type="ARBA" id="ARBA00023136"/>
    </source>
</evidence>
<dbReference type="NCBIfam" id="TIGR02473">
    <property type="entry name" value="flagell_FliJ"/>
    <property type="match status" value="1"/>
</dbReference>
<comment type="subcellular location">
    <subcellularLocation>
        <location evidence="1">Cell membrane</location>
        <topology evidence="1">Peripheral membrane protein</topology>
        <orientation evidence="1">Cytoplasmic side</orientation>
    </subcellularLocation>
</comment>
<dbReference type="Pfam" id="PF02050">
    <property type="entry name" value="FliJ"/>
    <property type="match status" value="1"/>
</dbReference>
<evidence type="ECO:0000256" key="5">
    <source>
        <dbReference type="ARBA" id="ARBA00022475"/>
    </source>
</evidence>
<dbReference type="GO" id="GO:0015031">
    <property type="term" value="P:protein transport"/>
    <property type="evidence" value="ECO:0007669"/>
    <property type="project" value="UniProtKB-KW"/>
</dbReference>
<evidence type="ECO:0000256" key="8">
    <source>
        <dbReference type="ARBA" id="ARBA00022927"/>
    </source>
</evidence>
<keyword evidence="12" id="KW-0966">Cell projection</keyword>
<dbReference type="RefSeq" id="WP_107350434.1">
    <property type="nucleotide sequence ID" value="NZ_PYMH01000010.1"/>
</dbReference>
<dbReference type="GO" id="GO:0044781">
    <property type="term" value="P:bacterial-type flagellum organization"/>
    <property type="evidence" value="ECO:0007669"/>
    <property type="project" value="UniProtKB-KW"/>
</dbReference>
<evidence type="ECO:0000256" key="7">
    <source>
        <dbReference type="ARBA" id="ARBA00022795"/>
    </source>
</evidence>
<feature type="coiled-coil region" evidence="11">
    <location>
        <begin position="19"/>
        <end position="46"/>
    </location>
</feature>
<accession>A0A2T3IV63</accession>
<keyword evidence="13" id="KW-1185">Reference proteome</keyword>
<evidence type="ECO:0000256" key="11">
    <source>
        <dbReference type="SAM" id="Coils"/>
    </source>
</evidence>
<dbReference type="GO" id="GO:0071973">
    <property type="term" value="P:bacterial-type flagellum-dependent cell motility"/>
    <property type="evidence" value="ECO:0007669"/>
    <property type="project" value="InterPro"/>
</dbReference>
<keyword evidence="8" id="KW-0653">Protein transport</keyword>
<evidence type="ECO:0000313" key="13">
    <source>
        <dbReference type="Proteomes" id="UP000241222"/>
    </source>
</evidence>
<evidence type="ECO:0000256" key="6">
    <source>
        <dbReference type="ARBA" id="ARBA00022500"/>
    </source>
</evidence>
<keyword evidence="6" id="KW-0145">Chemotaxis</keyword>
<dbReference type="InterPro" id="IPR012823">
    <property type="entry name" value="Flagell_FliJ"/>
</dbReference>
<evidence type="ECO:0000256" key="3">
    <source>
        <dbReference type="ARBA" id="ARBA00020392"/>
    </source>
</evidence>
<dbReference type="GO" id="GO:0005886">
    <property type="term" value="C:plasma membrane"/>
    <property type="evidence" value="ECO:0007669"/>
    <property type="project" value="UniProtKB-SubCell"/>
</dbReference>
<dbReference type="Proteomes" id="UP000241222">
    <property type="component" value="Unassembled WGS sequence"/>
</dbReference>
<dbReference type="InterPro" id="IPR053716">
    <property type="entry name" value="Flag_assembly_chemotaxis_eff"/>
</dbReference>
<dbReference type="Gene3D" id="1.10.287.1700">
    <property type="match status" value="1"/>
</dbReference>
<reference evidence="12 13" key="1">
    <citation type="submission" date="2018-03" db="EMBL/GenBank/DDBJ databases">
        <title>Whole genome sequencing of Histamine producing bacteria.</title>
        <authorList>
            <person name="Butler K."/>
        </authorList>
    </citation>
    <scope>NUCLEOTIDE SEQUENCE [LARGE SCALE GENOMIC DNA]</scope>
    <source>
        <strain evidence="12 13">JCM 13586</strain>
    </source>
</reference>
<dbReference type="EMBL" id="PYMH01000010">
    <property type="protein sequence ID" value="PSU32289.1"/>
    <property type="molecule type" value="Genomic_DNA"/>
</dbReference>
<dbReference type="OrthoDB" id="5829700at2"/>
<evidence type="ECO:0000256" key="4">
    <source>
        <dbReference type="ARBA" id="ARBA00022448"/>
    </source>
</evidence>
<organism evidence="12 13">
    <name type="scientific">Photobacterium lutimaris</name>
    <dbReference type="NCBI Taxonomy" id="388278"/>
    <lineage>
        <taxon>Bacteria</taxon>
        <taxon>Pseudomonadati</taxon>
        <taxon>Pseudomonadota</taxon>
        <taxon>Gammaproteobacteria</taxon>
        <taxon>Vibrionales</taxon>
        <taxon>Vibrionaceae</taxon>
        <taxon>Photobacterium</taxon>
    </lineage>
</organism>
<keyword evidence="10" id="KW-1006">Bacterial flagellum protein export</keyword>
<name>A0A2T3IV63_9GAMM</name>
<gene>
    <name evidence="12" type="primary">fliJ</name>
    <name evidence="12" type="ORF">C9I99_19115</name>
</gene>
<dbReference type="AlphaFoldDB" id="A0A2T3IV63"/>
<evidence type="ECO:0000256" key="2">
    <source>
        <dbReference type="ARBA" id="ARBA00010004"/>
    </source>
</evidence>
<evidence type="ECO:0000256" key="10">
    <source>
        <dbReference type="ARBA" id="ARBA00023225"/>
    </source>
</evidence>
<protein>
    <recommendedName>
        <fullName evidence="3">Flagellar FliJ protein</fullName>
    </recommendedName>
</protein>